<sequence length="118" mass="13360">MRFNEFKDPADLDPSSTYDKDFKEDSLFNQLGKVLDSQGNPKPVDTVVTDDGQSHRVTVAQAQMLRDLLTSEQIKPAIRLQFTKDIQNSATLTKFLQTPDMITLFGQMYMNVDDRGGQ</sequence>
<reference evidence="1" key="1">
    <citation type="submission" date="2018-05" db="EMBL/GenBank/DDBJ databases">
        <authorList>
            <person name="Lanie J.A."/>
            <person name="Ng W.-L."/>
            <person name="Kazmierczak K.M."/>
            <person name="Andrzejewski T.M."/>
            <person name="Davidsen T.M."/>
            <person name="Wayne K.J."/>
            <person name="Tettelin H."/>
            <person name="Glass J.I."/>
            <person name="Rusch D."/>
            <person name="Podicherti R."/>
            <person name="Tsui H.-C.T."/>
            <person name="Winkler M.E."/>
        </authorList>
    </citation>
    <scope>NUCLEOTIDE SEQUENCE</scope>
</reference>
<dbReference type="EMBL" id="UINC01108473">
    <property type="protein sequence ID" value="SVC74596.1"/>
    <property type="molecule type" value="Genomic_DNA"/>
</dbReference>
<gene>
    <name evidence="1" type="ORF">METZ01_LOCUS327450</name>
</gene>
<evidence type="ECO:0000313" key="1">
    <source>
        <dbReference type="EMBL" id="SVC74596.1"/>
    </source>
</evidence>
<name>A0A382PMX6_9ZZZZ</name>
<accession>A0A382PMX6</accession>
<dbReference type="AlphaFoldDB" id="A0A382PMX6"/>
<protein>
    <submittedName>
        <fullName evidence="1">Uncharacterized protein</fullName>
    </submittedName>
</protein>
<proteinExistence type="predicted"/>
<organism evidence="1">
    <name type="scientific">marine metagenome</name>
    <dbReference type="NCBI Taxonomy" id="408172"/>
    <lineage>
        <taxon>unclassified sequences</taxon>
        <taxon>metagenomes</taxon>
        <taxon>ecological metagenomes</taxon>
    </lineage>
</organism>